<dbReference type="GeneID" id="9474129"/>
<dbReference type="Proteomes" id="UP000006643">
    <property type="component" value="Unassembled WGS sequence"/>
</dbReference>
<dbReference type="VEuPathDB" id="FungiDB:PITG_14499"/>
<dbReference type="HOGENOM" id="CLU_3352181_0_0_1"/>
<dbReference type="RefSeq" id="XP_002898957.1">
    <property type="nucleotide sequence ID" value="XM_002898911.1"/>
</dbReference>
<dbReference type="KEGG" id="pif:PITG_14499"/>
<gene>
    <name evidence="1" type="ORF">PITG_14499</name>
</gene>
<protein>
    <submittedName>
        <fullName evidence="1">Uncharacterized protein</fullName>
    </submittedName>
</protein>
<dbReference type="InParanoid" id="D0NQ03"/>
<reference evidence="2" key="1">
    <citation type="journal article" date="2009" name="Nature">
        <title>Genome sequence and analysis of the Irish potato famine pathogen Phytophthora infestans.</title>
        <authorList>
            <consortium name="The Broad Institute Genome Sequencing Platform"/>
            <person name="Haas B.J."/>
            <person name="Kamoun S."/>
            <person name="Zody M.C."/>
            <person name="Jiang R.H."/>
            <person name="Handsaker R.E."/>
            <person name="Cano L.M."/>
            <person name="Grabherr M."/>
            <person name="Kodira C.D."/>
            <person name="Raffaele S."/>
            <person name="Torto-Alalibo T."/>
            <person name="Bozkurt T.O."/>
            <person name="Ah-Fong A.M."/>
            <person name="Alvarado L."/>
            <person name="Anderson V.L."/>
            <person name="Armstrong M.R."/>
            <person name="Avrova A."/>
            <person name="Baxter L."/>
            <person name="Beynon J."/>
            <person name="Boevink P.C."/>
            <person name="Bollmann S.R."/>
            <person name="Bos J.I."/>
            <person name="Bulone V."/>
            <person name="Cai G."/>
            <person name="Cakir C."/>
            <person name="Carrington J.C."/>
            <person name="Chawner M."/>
            <person name="Conti L."/>
            <person name="Costanzo S."/>
            <person name="Ewan R."/>
            <person name="Fahlgren N."/>
            <person name="Fischbach M.A."/>
            <person name="Fugelstad J."/>
            <person name="Gilroy E.M."/>
            <person name="Gnerre S."/>
            <person name="Green P.J."/>
            <person name="Grenville-Briggs L.J."/>
            <person name="Griffith J."/>
            <person name="Grunwald N.J."/>
            <person name="Horn K."/>
            <person name="Horner N.R."/>
            <person name="Hu C.H."/>
            <person name="Huitema E."/>
            <person name="Jeong D.H."/>
            <person name="Jones A.M."/>
            <person name="Jones J.D."/>
            <person name="Jones R.W."/>
            <person name="Karlsson E.K."/>
            <person name="Kunjeti S.G."/>
            <person name="Lamour K."/>
            <person name="Liu Z."/>
            <person name="Ma L."/>
            <person name="Maclean D."/>
            <person name="Chibucos M.C."/>
            <person name="McDonald H."/>
            <person name="McWalters J."/>
            <person name="Meijer H.J."/>
            <person name="Morgan W."/>
            <person name="Morris P.F."/>
            <person name="Munro C.A."/>
            <person name="O'Neill K."/>
            <person name="Ospina-Giraldo M."/>
            <person name="Pinzon A."/>
            <person name="Pritchard L."/>
            <person name="Ramsahoye B."/>
            <person name="Ren Q."/>
            <person name="Restrepo S."/>
            <person name="Roy S."/>
            <person name="Sadanandom A."/>
            <person name="Savidor A."/>
            <person name="Schornack S."/>
            <person name="Schwartz D.C."/>
            <person name="Schumann U.D."/>
            <person name="Schwessinger B."/>
            <person name="Seyer L."/>
            <person name="Sharpe T."/>
            <person name="Silvar C."/>
            <person name="Song J."/>
            <person name="Studholme D.J."/>
            <person name="Sykes S."/>
            <person name="Thines M."/>
            <person name="van de Vondervoort P.J."/>
            <person name="Phuntumart V."/>
            <person name="Wawra S."/>
            <person name="Weide R."/>
            <person name="Win J."/>
            <person name="Young C."/>
            <person name="Zhou S."/>
            <person name="Fry W."/>
            <person name="Meyers B.C."/>
            <person name="van West P."/>
            <person name="Ristaino J."/>
            <person name="Govers F."/>
            <person name="Birch P.R."/>
            <person name="Whisson S.C."/>
            <person name="Judelson H.S."/>
            <person name="Nusbaum C."/>
        </authorList>
    </citation>
    <scope>NUCLEOTIDE SEQUENCE [LARGE SCALE GENOMIC DNA]</scope>
    <source>
        <strain evidence="2">T30-4</strain>
    </source>
</reference>
<organism evidence="1 2">
    <name type="scientific">Phytophthora infestans (strain T30-4)</name>
    <name type="common">Potato late blight agent</name>
    <dbReference type="NCBI Taxonomy" id="403677"/>
    <lineage>
        <taxon>Eukaryota</taxon>
        <taxon>Sar</taxon>
        <taxon>Stramenopiles</taxon>
        <taxon>Oomycota</taxon>
        <taxon>Peronosporomycetes</taxon>
        <taxon>Peronosporales</taxon>
        <taxon>Peronosporaceae</taxon>
        <taxon>Phytophthora</taxon>
    </lineage>
</organism>
<dbReference type="AlphaFoldDB" id="D0NQ03"/>
<sequence length="37" mass="3946">MAANDEIHLAELDEEAALPRASTIATKSRDSYLNSAA</sequence>
<evidence type="ECO:0000313" key="2">
    <source>
        <dbReference type="Proteomes" id="UP000006643"/>
    </source>
</evidence>
<evidence type="ECO:0000313" key="1">
    <source>
        <dbReference type="EMBL" id="EEY62715.1"/>
    </source>
</evidence>
<dbReference type="EMBL" id="DS028151">
    <property type="protein sequence ID" value="EEY62715.1"/>
    <property type="molecule type" value="Genomic_DNA"/>
</dbReference>
<keyword evidence="2" id="KW-1185">Reference proteome</keyword>
<name>D0NQ03_PHYIT</name>
<accession>D0NQ03</accession>
<proteinExistence type="predicted"/>